<dbReference type="CDD" id="cd14856">
    <property type="entry name" value="TRAPPC4_synbindin"/>
    <property type="match status" value="1"/>
</dbReference>
<organism evidence="9">
    <name type="scientific">Oryza meridionalis</name>
    <dbReference type="NCBI Taxonomy" id="40149"/>
    <lineage>
        <taxon>Eukaryota</taxon>
        <taxon>Viridiplantae</taxon>
        <taxon>Streptophyta</taxon>
        <taxon>Embryophyta</taxon>
        <taxon>Tracheophyta</taxon>
        <taxon>Spermatophyta</taxon>
        <taxon>Magnoliopsida</taxon>
        <taxon>Liliopsida</taxon>
        <taxon>Poales</taxon>
        <taxon>Poaceae</taxon>
        <taxon>BOP clade</taxon>
        <taxon>Oryzoideae</taxon>
        <taxon>Oryzeae</taxon>
        <taxon>Oryzinae</taxon>
        <taxon>Oryza</taxon>
    </lineage>
</organism>
<evidence type="ECO:0000256" key="8">
    <source>
        <dbReference type="SAM" id="MobiDB-lite"/>
    </source>
</evidence>
<dbReference type="InterPro" id="IPR007233">
    <property type="entry name" value="TRAPPC"/>
</dbReference>
<dbReference type="SMART" id="SM01399">
    <property type="entry name" value="Sybindin"/>
    <property type="match status" value="1"/>
</dbReference>
<feature type="region of interest" description="Disordered" evidence="8">
    <location>
        <begin position="145"/>
        <end position="195"/>
    </location>
</feature>
<dbReference type="Proteomes" id="UP000008021">
    <property type="component" value="Chromosome 6"/>
</dbReference>
<comment type="similarity">
    <text evidence="7">Belongs to the TRAPP small subunits family. TRAPPC4 subfamily.</text>
</comment>
<evidence type="ECO:0008006" key="11">
    <source>
        <dbReference type="Google" id="ProtNLM"/>
    </source>
</evidence>
<reference evidence="9" key="2">
    <citation type="submission" date="2018-05" db="EMBL/GenBank/DDBJ databases">
        <title>OmerRS3 (Oryza meridionalis Reference Sequence Version 3).</title>
        <authorList>
            <person name="Zhang J."/>
            <person name="Kudrna D."/>
            <person name="Lee S."/>
            <person name="Talag J."/>
            <person name="Welchert J."/>
            <person name="Wing R.A."/>
        </authorList>
    </citation>
    <scope>NUCLEOTIDE SEQUENCE [LARGE SCALE GENOMIC DNA]</scope>
    <source>
        <strain evidence="9">cv. OR44</strain>
    </source>
</reference>
<dbReference type="HOGENOM" id="CLU_662901_0_0_1"/>
<dbReference type="GO" id="GO:0005794">
    <property type="term" value="C:Golgi apparatus"/>
    <property type="evidence" value="ECO:0007669"/>
    <property type="project" value="UniProtKB-SubCell"/>
</dbReference>
<dbReference type="eggNOG" id="KOG3369">
    <property type="taxonomic scope" value="Eukaryota"/>
</dbReference>
<evidence type="ECO:0000313" key="9">
    <source>
        <dbReference type="EnsemblPlants" id="OMERI06G03980.1"/>
    </source>
</evidence>
<dbReference type="GO" id="GO:0005783">
    <property type="term" value="C:endoplasmic reticulum"/>
    <property type="evidence" value="ECO:0007669"/>
    <property type="project" value="UniProtKB-SubCell"/>
</dbReference>
<dbReference type="Gene3D" id="3.30.450.70">
    <property type="match status" value="1"/>
</dbReference>
<dbReference type="InterPro" id="IPR011012">
    <property type="entry name" value="Longin-like_dom_sf"/>
</dbReference>
<dbReference type="AlphaFoldDB" id="A0A0E0DX18"/>
<dbReference type="PANTHER" id="PTHR23249:SF15">
    <property type="entry name" value="TRAFFICKING PROTEIN PARTICLE COMPLEX SUBUNIT 4"/>
    <property type="match status" value="1"/>
</dbReference>
<sequence length="415" mass="45722">MASAAIYSLFIINKSGGLIYYKGGRTPMTVYAWQVFGIPCMLSPSSCPLHMAAKALTFYKPTTLISIASSPSQARRPAALAESGKGPSVKCAGFFACRPLTRWQWAARVLTAKTQSAVTGRVSSVKKIFFSSRPRLQLRSLVAADPAAKKDAGGRSGSDDLAGPHARTHAPPPAEIPASSRRGARRERSVGDHADSPDALRFGEWGFPGFLQIVDLFPSSVHPIPSRRMRTKPLRDWRRLSSLLRPSRIFPSSGLSTFKCATAWIRPHSCVIMASAAIYSLFIINKSGGLIYYKDYGSAGRTDTNDSLRLASLWHSMHAISQQLSPTHGCEGIDLLQAHNFDLHCFQSLTGTKFFAVCETGAQNIETLLKVIYELYTDFVLKNPFYEMEMPIRCELFDLNLAQVIQKDRVTLLGR</sequence>
<name>A0A0E0DX18_9ORYZ</name>
<accession>A0A0E0DX18</accession>
<keyword evidence="3" id="KW-0813">Transport</keyword>
<feature type="compositionally biased region" description="Basic and acidic residues" evidence="8">
    <location>
        <begin position="186"/>
        <end position="195"/>
    </location>
</feature>
<evidence type="ECO:0000256" key="1">
    <source>
        <dbReference type="ARBA" id="ARBA00004240"/>
    </source>
</evidence>
<dbReference type="STRING" id="40149.A0A0E0DX18"/>
<evidence type="ECO:0000256" key="2">
    <source>
        <dbReference type="ARBA" id="ARBA00004555"/>
    </source>
</evidence>
<dbReference type="GO" id="GO:0006888">
    <property type="term" value="P:endoplasmic reticulum to Golgi vesicle-mediated transport"/>
    <property type="evidence" value="ECO:0007669"/>
    <property type="project" value="TreeGrafter"/>
</dbReference>
<dbReference type="EnsemblPlants" id="OMERI06G03980.1">
    <property type="protein sequence ID" value="OMERI06G03980.1"/>
    <property type="gene ID" value="OMERI06G03980"/>
</dbReference>
<proteinExistence type="inferred from homology"/>
<reference evidence="9" key="1">
    <citation type="submission" date="2015-04" db="UniProtKB">
        <authorList>
            <consortium name="EnsemblPlants"/>
        </authorList>
    </citation>
    <scope>IDENTIFICATION</scope>
</reference>
<evidence type="ECO:0000256" key="6">
    <source>
        <dbReference type="ARBA" id="ARBA00023034"/>
    </source>
</evidence>
<protein>
    <recommendedName>
        <fullName evidence="11">Trafficking protein particle complex subunit</fullName>
    </recommendedName>
</protein>
<dbReference type="Gramene" id="OMERI06G03980.1">
    <property type="protein sequence ID" value="OMERI06G03980.1"/>
    <property type="gene ID" value="OMERI06G03980"/>
</dbReference>
<keyword evidence="5" id="KW-0931">ER-Golgi transport</keyword>
<dbReference type="GO" id="GO:0030008">
    <property type="term" value="C:TRAPP complex"/>
    <property type="evidence" value="ECO:0007669"/>
    <property type="project" value="InterPro"/>
</dbReference>
<comment type="subcellular location">
    <subcellularLocation>
        <location evidence="1">Endoplasmic reticulum</location>
    </subcellularLocation>
    <subcellularLocation>
        <location evidence="2">Golgi apparatus</location>
    </subcellularLocation>
</comment>
<evidence type="ECO:0000313" key="10">
    <source>
        <dbReference type="Proteomes" id="UP000008021"/>
    </source>
</evidence>
<evidence type="ECO:0000256" key="5">
    <source>
        <dbReference type="ARBA" id="ARBA00022892"/>
    </source>
</evidence>
<dbReference type="PANTHER" id="PTHR23249">
    <property type="entry name" value="TRAFFICKING PROTEIN PARTICLE COMPLEX SUBUNIT"/>
    <property type="match status" value="1"/>
</dbReference>
<dbReference type="FunFam" id="3.30.450.70:FF:000003">
    <property type="entry name" value="Trafficking particle complex subunit 4"/>
    <property type="match status" value="1"/>
</dbReference>
<evidence type="ECO:0000256" key="3">
    <source>
        <dbReference type="ARBA" id="ARBA00022448"/>
    </source>
</evidence>
<keyword evidence="10" id="KW-1185">Reference proteome</keyword>
<keyword evidence="4" id="KW-0256">Endoplasmic reticulum</keyword>
<evidence type="ECO:0000256" key="4">
    <source>
        <dbReference type="ARBA" id="ARBA00022824"/>
    </source>
</evidence>
<dbReference type="Pfam" id="PF04099">
    <property type="entry name" value="Sybindin"/>
    <property type="match status" value="1"/>
</dbReference>
<dbReference type="SUPFAM" id="SSF64356">
    <property type="entry name" value="SNARE-like"/>
    <property type="match status" value="1"/>
</dbReference>
<keyword evidence="6" id="KW-0333">Golgi apparatus</keyword>
<evidence type="ECO:0000256" key="7">
    <source>
        <dbReference type="ARBA" id="ARBA00038179"/>
    </source>
</evidence>